<dbReference type="Proteomes" id="UP001177140">
    <property type="component" value="Unassembled WGS sequence"/>
</dbReference>
<gene>
    <name evidence="2" type="ORF">MKW94_000554</name>
</gene>
<keyword evidence="3" id="KW-1185">Reference proteome</keyword>
<dbReference type="EMBL" id="JAJJMA010231525">
    <property type="protein sequence ID" value="MCL7042114.1"/>
    <property type="molecule type" value="Genomic_DNA"/>
</dbReference>
<comment type="caution">
    <text evidence="2">The sequence shown here is derived from an EMBL/GenBank/DDBJ whole genome shotgun (WGS) entry which is preliminary data.</text>
</comment>
<feature type="chain" id="PRO_5041329579" evidence="1">
    <location>
        <begin position="29"/>
        <end position="83"/>
    </location>
</feature>
<accession>A0AA41VIV2</accession>
<protein>
    <submittedName>
        <fullName evidence="2">Uncharacterized protein</fullName>
    </submittedName>
</protein>
<proteinExistence type="predicted"/>
<evidence type="ECO:0000313" key="2">
    <source>
        <dbReference type="EMBL" id="MCL7042114.1"/>
    </source>
</evidence>
<feature type="signal peptide" evidence="1">
    <location>
        <begin position="1"/>
        <end position="28"/>
    </location>
</feature>
<organism evidence="2 3">
    <name type="scientific">Papaver nudicaule</name>
    <name type="common">Iceland poppy</name>
    <dbReference type="NCBI Taxonomy" id="74823"/>
    <lineage>
        <taxon>Eukaryota</taxon>
        <taxon>Viridiplantae</taxon>
        <taxon>Streptophyta</taxon>
        <taxon>Embryophyta</taxon>
        <taxon>Tracheophyta</taxon>
        <taxon>Spermatophyta</taxon>
        <taxon>Magnoliopsida</taxon>
        <taxon>Ranunculales</taxon>
        <taxon>Papaveraceae</taxon>
        <taxon>Papaveroideae</taxon>
        <taxon>Papaver</taxon>
    </lineage>
</organism>
<name>A0AA41VIV2_PAPNU</name>
<keyword evidence="1" id="KW-0732">Signal</keyword>
<evidence type="ECO:0000256" key="1">
    <source>
        <dbReference type="SAM" id="SignalP"/>
    </source>
</evidence>
<sequence length="83" mass="9435">MKGSGKSLVRTLTTILLFMGMFLGQISAESKFEKCYYDCIKPRPGDVAFRKTCWDKCKAQGSFNLDNQRKTFANKNSREEVLG</sequence>
<evidence type="ECO:0000313" key="3">
    <source>
        <dbReference type="Proteomes" id="UP001177140"/>
    </source>
</evidence>
<reference evidence="2" key="1">
    <citation type="submission" date="2022-03" db="EMBL/GenBank/DDBJ databases">
        <title>A functionally conserved STORR gene fusion in Papaver species that diverged 16.8 million years ago.</title>
        <authorList>
            <person name="Catania T."/>
        </authorList>
    </citation>
    <scope>NUCLEOTIDE SEQUENCE</scope>
    <source>
        <strain evidence="2">S-191538</strain>
    </source>
</reference>
<dbReference type="AlphaFoldDB" id="A0AA41VIV2"/>